<sequence>MRAASAKGSVHGLHVAAIKETAPISQSVTALRDTPALPVKGSRSVDNDPDEQGDSHFAGDHSQHHSGDGQMAGEPAAIAGAQASASQSTDAEQDSDLTADAEANIPAVSPTSTPAIKIVSNVAQMTNDICIWSDEASTRVYFYQPRSQVDPKRGLRDVSKYEQNKGLHIQKIKDAIVTLLLYQRHSLLEMGPISRCLKDLRRILCC</sequence>
<feature type="region of interest" description="Disordered" evidence="1">
    <location>
        <begin position="20"/>
        <end position="73"/>
    </location>
</feature>
<dbReference type="EMBL" id="FJUY01000020">
    <property type="protein sequence ID" value="CZT24225.1"/>
    <property type="molecule type" value="Genomic_DNA"/>
</dbReference>
<feature type="compositionally biased region" description="Low complexity" evidence="1">
    <location>
        <begin position="78"/>
        <end position="90"/>
    </location>
</feature>
<proteinExistence type="predicted"/>
<dbReference type="GeneID" id="35605000"/>
<dbReference type="AlphaFoldDB" id="A0A2D3VEH7"/>
<evidence type="ECO:0000256" key="1">
    <source>
        <dbReference type="SAM" id="MobiDB-lite"/>
    </source>
</evidence>
<name>A0A2D3VEH7_9PEZI</name>
<gene>
    <name evidence="2" type="ORF">RCC_09943</name>
</gene>
<reference evidence="2 3" key="1">
    <citation type="submission" date="2016-03" db="EMBL/GenBank/DDBJ databases">
        <authorList>
            <person name="Ploux O."/>
        </authorList>
    </citation>
    <scope>NUCLEOTIDE SEQUENCE [LARGE SCALE GENOMIC DNA]</scope>
    <source>
        <strain evidence="2 3">URUG2</strain>
    </source>
</reference>
<organism evidence="2 3">
    <name type="scientific">Ramularia collo-cygni</name>
    <dbReference type="NCBI Taxonomy" id="112498"/>
    <lineage>
        <taxon>Eukaryota</taxon>
        <taxon>Fungi</taxon>
        <taxon>Dikarya</taxon>
        <taxon>Ascomycota</taxon>
        <taxon>Pezizomycotina</taxon>
        <taxon>Dothideomycetes</taxon>
        <taxon>Dothideomycetidae</taxon>
        <taxon>Mycosphaerellales</taxon>
        <taxon>Mycosphaerellaceae</taxon>
        <taxon>Ramularia</taxon>
    </lineage>
</organism>
<dbReference type="Proteomes" id="UP000225277">
    <property type="component" value="Unassembled WGS sequence"/>
</dbReference>
<evidence type="ECO:0000313" key="2">
    <source>
        <dbReference type="EMBL" id="CZT24225.1"/>
    </source>
</evidence>
<dbReference type="RefSeq" id="XP_023630949.1">
    <property type="nucleotide sequence ID" value="XM_023775181.1"/>
</dbReference>
<feature type="compositionally biased region" description="Basic and acidic residues" evidence="1">
    <location>
        <begin position="53"/>
        <end position="67"/>
    </location>
</feature>
<evidence type="ECO:0000313" key="3">
    <source>
        <dbReference type="Proteomes" id="UP000225277"/>
    </source>
</evidence>
<keyword evidence="3" id="KW-1185">Reference proteome</keyword>
<protein>
    <submittedName>
        <fullName evidence="2">Uncharacterized protein</fullName>
    </submittedName>
</protein>
<accession>A0A2D3VEH7</accession>
<feature type="region of interest" description="Disordered" evidence="1">
    <location>
        <begin position="78"/>
        <end position="97"/>
    </location>
</feature>